<dbReference type="Proteomes" id="UP000826271">
    <property type="component" value="Unassembled WGS sequence"/>
</dbReference>
<evidence type="ECO:0000313" key="2">
    <source>
        <dbReference type="EMBL" id="KAG8374196.1"/>
    </source>
</evidence>
<gene>
    <name evidence="2" type="ORF">BUALT_Bualt11G0105900</name>
</gene>
<sequence length="213" mass="23888">MTIQEQNIHFIMLPFMAQGHSIPMVDLSRLLAKRGLKITILTTPHNYSRFEPIFLRAKDSGLDINIFLLKFPYAEAGLPEGCENFDMLPSINDAMSFFTATAMLKDQVLEFLQETGLRVGVEEAVMLGEEENVGVLVKNDEIKRAVESLMDGGEEGEERRKRARELGEKAMRTVEEGGSSYLNMTLLIQDVVTKRDSYGELSANDVALVQDII</sequence>
<comment type="similarity">
    <text evidence="1">Belongs to the UDP-glycosyltransferase family.</text>
</comment>
<dbReference type="AlphaFoldDB" id="A0AAV6WUV5"/>
<organism evidence="2 3">
    <name type="scientific">Buddleja alternifolia</name>
    <dbReference type="NCBI Taxonomy" id="168488"/>
    <lineage>
        <taxon>Eukaryota</taxon>
        <taxon>Viridiplantae</taxon>
        <taxon>Streptophyta</taxon>
        <taxon>Embryophyta</taxon>
        <taxon>Tracheophyta</taxon>
        <taxon>Spermatophyta</taxon>
        <taxon>Magnoliopsida</taxon>
        <taxon>eudicotyledons</taxon>
        <taxon>Gunneridae</taxon>
        <taxon>Pentapetalae</taxon>
        <taxon>asterids</taxon>
        <taxon>lamiids</taxon>
        <taxon>Lamiales</taxon>
        <taxon>Scrophulariaceae</taxon>
        <taxon>Buddlejeae</taxon>
        <taxon>Buddleja</taxon>
    </lineage>
</organism>
<comment type="caution">
    <text evidence="2">The sequence shown here is derived from an EMBL/GenBank/DDBJ whole genome shotgun (WGS) entry which is preliminary data.</text>
</comment>
<accession>A0AAV6WUV5</accession>
<protein>
    <submittedName>
        <fullName evidence="2">Uncharacterized protein</fullName>
    </submittedName>
</protein>
<dbReference type="PANTHER" id="PTHR48047">
    <property type="entry name" value="GLYCOSYLTRANSFERASE"/>
    <property type="match status" value="1"/>
</dbReference>
<proteinExistence type="inferred from homology"/>
<name>A0AAV6WUV5_9LAMI</name>
<dbReference type="GO" id="GO:0035251">
    <property type="term" value="F:UDP-glucosyltransferase activity"/>
    <property type="evidence" value="ECO:0007669"/>
    <property type="project" value="TreeGrafter"/>
</dbReference>
<reference evidence="2" key="1">
    <citation type="submission" date="2019-10" db="EMBL/GenBank/DDBJ databases">
        <authorList>
            <person name="Zhang R."/>
            <person name="Pan Y."/>
            <person name="Wang J."/>
            <person name="Ma R."/>
            <person name="Yu S."/>
        </authorList>
    </citation>
    <scope>NUCLEOTIDE SEQUENCE</scope>
    <source>
        <strain evidence="2">LA-IB0</strain>
        <tissue evidence="2">Leaf</tissue>
    </source>
</reference>
<dbReference type="Gene3D" id="3.40.50.2000">
    <property type="entry name" value="Glycogen Phosphorylase B"/>
    <property type="match status" value="3"/>
</dbReference>
<evidence type="ECO:0000313" key="3">
    <source>
        <dbReference type="Proteomes" id="UP000826271"/>
    </source>
</evidence>
<dbReference type="EMBL" id="WHWC01000011">
    <property type="protein sequence ID" value="KAG8374196.1"/>
    <property type="molecule type" value="Genomic_DNA"/>
</dbReference>
<dbReference type="SUPFAM" id="SSF53756">
    <property type="entry name" value="UDP-Glycosyltransferase/glycogen phosphorylase"/>
    <property type="match status" value="2"/>
</dbReference>
<evidence type="ECO:0000256" key="1">
    <source>
        <dbReference type="ARBA" id="ARBA00009995"/>
    </source>
</evidence>
<dbReference type="PANTHER" id="PTHR48047:SF229">
    <property type="entry name" value="UDP-GLYCOSYLTRANSFERASE 73C3-RELATED"/>
    <property type="match status" value="1"/>
</dbReference>
<keyword evidence="3" id="KW-1185">Reference proteome</keyword>